<evidence type="ECO:0000313" key="2">
    <source>
        <dbReference type="EMBL" id="KIK03094.1"/>
    </source>
</evidence>
<dbReference type="EMBL" id="KN838584">
    <property type="protein sequence ID" value="KIK03094.1"/>
    <property type="molecule type" value="Genomic_DNA"/>
</dbReference>
<evidence type="ECO:0000313" key="3">
    <source>
        <dbReference type="Proteomes" id="UP000054477"/>
    </source>
</evidence>
<accession>A0A0C9XNP2</accession>
<dbReference type="OrthoDB" id="3049390at2759"/>
<feature type="compositionally biased region" description="Polar residues" evidence="1">
    <location>
        <begin position="764"/>
        <end position="781"/>
    </location>
</feature>
<dbReference type="AlphaFoldDB" id="A0A0C9XNP2"/>
<protein>
    <submittedName>
        <fullName evidence="2">Uncharacterized protein</fullName>
    </submittedName>
</protein>
<feature type="region of interest" description="Disordered" evidence="1">
    <location>
        <begin position="760"/>
        <end position="781"/>
    </location>
</feature>
<name>A0A0C9XNP2_9AGAR</name>
<gene>
    <name evidence="2" type="ORF">K443DRAFT_131592</name>
</gene>
<organism evidence="2 3">
    <name type="scientific">Laccaria amethystina LaAM-08-1</name>
    <dbReference type="NCBI Taxonomy" id="1095629"/>
    <lineage>
        <taxon>Eukaryota</taxon>
        <taxon>Fungi</taxon>
        <taxon>Dikarya</taxon>
        <taxon>Basidiomycota</taxon>
        <taxon>Agaricomycotina</taxon>
        <taxon>Agaricomycetes</taxon>
        <taxon>Agaricomycetidae</taxon>
        <taxon>Agaricales</taxon>
        <taxon>Agaricineae</taxon>
        <taxon>Hydnangiaceae</taxon>
        <taxon>Laccaria</taxon>
    </lineage>
</organism>
<evidence type="ECO:0000256" key="1">
    <source>
        <dbReference type="SAM" id="MobiDB-lite"/>
    </source>
</evidence>
<proteinExistence type="predicted"/>
<reference evidence="3" key="2">
    <citation type="submission" date="2015-01" db="EMBL/GenBank/DDBJ databases">
        <title>Evolutionary Origins and Diversification of the Mycorrhizal Mutualists.</title>
        <authorList>
            <consortium name="DOE Joint Genome Institute"/>
            <consortium name="Mycorrhizal Genomics Consortium"/>
            <person name="Kohler A."/>
            <person name="Kuo A."/>
            <person name="Nagy L.G."/>
            <person name="Floudas D."/>
            <person name="Copeland A."/>
            <person name="Barry K.W."/>
            <person name="Cichocki N."/>
            <person name="Veneault-Fourrey C."/>
            <person name="LaButti K."/>
            <person name="Lindquist E.A."/>
            <person name="Lipzen A."/>
            <person name="Lundell T."/>
            <person name="Morin E."/>
            <person name="Murat C."/>
            <person name="Riley R."/>
            <person name="Ohm R."/>
            <person name="Sun H."/>
            <person name="Tunlid A."/>
            <person name="Henrissat B."/>
            <person name="Grigoriev I.V."/>
            <person name="Hibbett D.S."/>
            <person name="Martin F."/>
        </authorList>
    </citation>
    <scope>NUCLEOTIDE SEQUENCE [LARGE SCALE GENOMIC DNA]</scope>
    <source>
        <strain evidence="3">LaAM-08-1</strain>
    </source>
</reference>
<feature type="compositionally biased region" description="Low complexity" evidence="1">
    <location>
        <begin position="147"/>
        <end position="157"/>
    </location>
</feature>
<sequence length="808" mass="92374">MSAWTPLLYPLEQVSKDLHDILNNSLKQLSNSSSASTRTSANQWEKLLREQICGRDIYWTPIHKWLHACTELLQVFLDVNYLIFHGQDNKASLLLASLQRDIDGLRFGDNGLQQHQHNRLEDLTGANSDHIDVVEVDGDEYLKKDISTPPSSDQQSPPRKRARIINTTSSTSTTSTNRESLSFDSFDALPIYARGVSEWNRHLKENSGFWVQKCSQWVTQLNEAYSERENQDLNPIQADQLYQNTVNVLRELRQVQKSVYQIPEWIQTVKASTLPQSIHWWSDPRGLALWKATFVKRLFCKNRISETLSLVMHSWIPIAIKSTWEESTGDYPVLQTHSTWEKVSTGKELIRALIKFPDMIPRDAYPSSVYSFLNLHNFQFAIKYWLGYALEDKQYNTTFLTNPETNQIIHREALKYLREILQHQEDIDAFLKVIFQRTLDFSQLKKKIPRHILQNRQGLNSPCKKCNNLSKDEQCIQIIFVDSSKVVDPLVIGCGVSLAPEDHQLEPLQNPHAKPGSNPKPILNPLDPALKLAKIEPNLQVIERCGLQVFLMHDETSKEMLDFWVYNAFDEDTLHHLVDHHSQLSNVKKINRGKKFQSYSMGEMMGHGPRAAMGGAAGDSYTFYAGMEAVTSEDIHALFNSAEDSMVVSEVARIFHPRLYNDLEEASVAGDRLGTSGATLYSCNNYTSPLHCDNDATRGLCTQYQLQAISEYFEYSFIFAYYGIYYVSRTGSLWSFDGSKTHATLLPSTLQLTEKDRTIAAGQPGSNNQPPRISNGNHKTINKKNQNAAIKYQTVRSYRNQIQQYYES</sequence>
<dbReference type="HOGENOM" id="CLU_023049_0_0_1"/>
<feature type="region of interest" description="Disordered" evidence="1">
    <location>
        <begin position="142"/>
        <end position="177"/>
    </location>
</feature>
<dbReference type="Proteomes" id="UP000054477">
    <property type="component" value="Unassembled WGS sequence"/>
</dbReference>
<feature type="compositionally biased region" description="Low complexity" evidence="1">
    <location>
        <begin position="167"/>
        <end position="176"/>
    </location>
</feature>
<reference evidence="2 3" key="1">
    <citation type="submission" date="2014-04" db="EMBL/GenBank/DDBJ databases">
        <authorList>
            <consortium name="DOE Joint Genome Institute"/>
            <person name="Kuo A."/>
            <person name="Kohler A."/>
            <person name="Nagy L.G."/>
            <person name="Floudas D."/>
            <person name="Copeland A."/>
            <person name="Barry K.W."/>
            <person name="Cichocki N."/>
            <person name="Veneault-Fourrey C."/>
            <person name="LaButti K."/>
            <person name="Lindquist E.A."/>
            <person name="Lipzen A."/>
            <person name="Lundell T."/>
            <person name="Morin E."/>
            <person name="Murat C."/>
            <person name="Sun H."/>
            <person name="Tunlid A."/>
            <person name="Henrissat B."/>
            <person name="Grigoriev I.V."/>
            <person name="Hibbett D.S."/>
            <person name="Martin F."/>
            <person name="Nordberg H.P."/>
            <person name="Cantor M.N."/>
            <person name="Hua S.X."/>
        </authorList>
    </citation>
    <scope>NUCLEOTIDE SEQUENCE [LARGE SCALE GENOMIC DNA]</scope>
    <source>
        <strain evidence="2 3">LaAM-08-1</strain>
    </source>
</reference>
<keyword evidence="3" id="KW-1185">Reference proteome</keyword>